<dbReference type="AlphaFoldDB" id="A0A0E9U0I4"/>
<reference evidence="1" key="1">
    <citation type="submission" date="2014-11" db="EMBL/GenBank/DDBJ databases">
        <authorList>
            <person name="Amaro Gonzalez C."/>
        </authorList>
    </citation>
    <scope>NUCLEOTIDE SEQUENCE</scope>
</reference>
<sequence>MVLALTHFSTSDKASFNIFFIFKCECFEHTKFKLINQLVLPSVNISIGYTQPIFRVPWIEQVFTVFLTYSVLIISSS</sequence>
<organism evidence="1">
    <name type="scientific">Anguilla anguilla</name>
    <name type="common">European freshwater eel</name>
    <name type="synonym">Muraena anguilla</name>
    <dbReference type="NCBI Taxonomy" id="7936"/>
    <lineage>
        <taxon>Eukaryota</taxon>
        <taxon>Metazoa</taxon>
        <taxon>Chordata</taxon>
        <taxon>Craniata</taxon>
        <taxon>Vertebrata</taxon>
        <taxon>Euteleostomi</taxon>
        <taxon>Actinopterygii</taxon>
        <taxon>Neopterygii</taxon>
        <taxon>Teleostei</taxon>
        <taxon>Anguilliformes</taxon>
        <taxon>Anguillidae</taxon>
        <taxon>Anguilla</taxon>
    </lineage>
</organism>
<dbReference type="EMBL" id="GBXM01049168">
    <property type="protein sequence ID" value="JAH59409.1"/>
    <property type="molecule type" value="Transcribed_RNA"/>
</dbReference>
<reference evidence="1" key="2">
    <citation type="journal article" date="2015" name="Fish Shellfish Immunol.">
        <title>Early steps in the European eel (Anguilla anguilla)-Vibrio vulnificus interaction in the gills: Role of the RtxA13 toxin.</title>
        <authorList>
            <person name="Callol A."/>
            <person name="Pajuelo D."/>
            <person name="Ebbesson L."/>
            <person name="Teles M."/>
            <person name="MacKenzie S."/>
            <person name="Amaro C."/>
        </authorList>
    </citation>
    <scope>NUCLEOTIDE SEQUENCE</scope>
</reference>
<accession>A0A0E9U0I4</accession>
<evidence type="ECO:0000313" key="1">
    <source>
        <dbReference type="EMBL" id="JAH59409.1"/>
    </source>
</evidence>
<protein>
    <submittedName>
        <fullName evidence="1">Uncharacterized protein</fullName>
    </submittedName>
</protein>
<proteinExistence type="predicted"/>
<name>A0A0E9U0I4_ANGAN</name>